<dbReference type="PIRSF" id="PIRSF001365">
    <property type="entry name" value="DHDPS"/>
    <property type="match status" value="1"/>
</dbReference>
<dbReference type="Pfam" id="PF00701">
    <property type="entry name" value="DHDPS"/>
    <property type="match status" value="1"/>
</dbReference>
<feature type="active site" description="Schiff-base intermediate with substrate" evidence="5">
    <location>
        <position position="164"/>
    </location>
</feature>
<dbReference type="InterPro" id="IPR020625">
    <property type="entry name" value="Schiff_base-form_aldolases_AS"/>
</dbReference>
<evidence type="ECO:0000256" key="1">
    <source>
        <dbReference type="ARBA" id="ARBA00007592"/>
    </source>
</evidence>
<dbReference type="SUPFAM" id="SSF51569">
    <property type="entry name" value="Aldolase"/>
    <property type="match status" value="1"/>
</dbReference>
<dbReference type="InterPro" id="IPR002220">
    <property type="entry name" value="DapA-like"/>
</dbReference>
<feature type="active site" description="Proton donor/acceptor" evidence="5">
    <location>
        <position position="136"/>
    </location>
</feature>
<dbReference type="PANTHER" id="PTHR12128:SF66">
    <property type="entry name" value="4-HYDROXY-2-OXOGLUTARATE ALDOLASE, MITOCHONDRIAL"/>
    <property type="match status" value="1"/>
</dbReference>
<organism evidence="6 7">
    <name type="scientific">Peribacillus glennii</name>
    <dbReference type="NCBI Taxonomy" id="2303991"/>
    <lineage>
        <taxon>Bacteria</taxon>
        <taxon>Bacillati</taxon>
        <taxon>Bacillota</taxon>
        <taxon>Bacilli</taxon>
        <taxon>Bacillales</taxon>
        <taxon>Bacillaceae</taxon>
        <taxon>Peribacillus</taxon>
    </lineage>
</organism>
<evidence type="ECO:0000256" key="2">
    <source>
        <dbReference type="ARBA" id="ARBA00023239"/>
    </source>
</evidence>
<reference evidence="6 7" key="1">
    <citation type="submission" date="2018-08" db="EMBL/GenBank/DDBJ databases">
        <title>Bacillus chawlae sp. nov., Bacillus glennii sp. nov., and Bacillus saganii sp. nov. Isolated from the Vehicle Assembly Building at Kennedy Space Center where the Viking Spacecraft were Assembled.</title>
        <authorList>
            <person name="Seuylemezian A."/>
            <person name="Vaishampayan P."/>
        </authorList>
    </citation>
    <scope>NUCLEOTIDE SEQUENCE [LARGE SCALE GENOMIC DNA]</scope>
    <source>
        <strain evidence="6 7">V44-8</strain>
    </source>
</reference>
<proteinExistence type="inferred from homology"/>
<evidence type="ECO:0000256" key="3">
    <source>
        <dbReference type="ARBA" id="ARBA00023270"/>
    </source>
</evidence>
<comment type="similarity">
    <text evidence="1 4">Belongs to the DapA family.</text>
</comment>
<dbReference type="AlphaFoldDB" id="A0A372LEH7"/>
<dbReference type="Gene3D" id="3.20.20.70">
    <property type="entry name" value="Aldolase class I"/>
    <property type="match status" value="1"/>
</dbReference>
<gene>
    <name evidence="6" type="ORF">D0466_09185</name>
</gene>
<dbReference type="SMART" id="SM01130">
    <property type="entry name" value="DHDPS"/>
    <property type="match status" value="1"/>
</dbReference>
<dbReference type="CDD" id="cd00408">
    <property type="entry name" value="DHDPS-like"/>
    <property type="match status" value="1"/>
</dbReference>
<evidence type="ECO:0000313" key="7">
    <source>
        <dbReference type="Proteomes" id="UP000262939"/>
    </source>
</evidence>
<dbReference type="OrthoDB" id="9771791at2"/>
<dbReference type="RefSeq" id="WP_117322284.1">
    <property type="nucleotide sequence ID" value="NZ_QVTD01000004.1"/>
</dbReference>
<dbReference type="PRINTS" id="PR00146">
    <property type="entry name" value="DHPICSNTHASE"/>
</dbReference>
<dbReference type="PROSITE" id="PS00666">
    <property type="entry name" value="DHDPS_2"/>
    <property type="match status" value="1"/>
</dbReference>
<dbReference type="GO" id="GO:0044281">
    <property type="term" value="P:small molecule metabolic process"/>
    <property type="evidence" value="ECO:0007669"/>
    <property type="project" value="UniProtKB-ARBA"/>
</dbReference>
<dbReference type="PANTHER" id="PTHR12128">
    <property type="entry name" value="DIHYDRODIPICOLINATE SYNTHASE"/>
    <property type="match status" value="1"/>
</dbReference>
<dbReference type="GO" id="GO:0008840">
    <property type="term" value="F:4-hydroxy-tetrahydrodipicolinate synthase activity"/>
    <property type="evidence" value="ECO:0007669"/>
    <property type="project" value="TreeGrafter"/>
</dbReference>
<name>A0A372LEH7_9BACI</name>
<dbReference type="EMBL" id="QVTD01000004">
    <property type="protein sequence ID" value="RFU64101.1"/>
    <property type="molecule type" value="Genomic_DNA"/>
</dbReference>
<accession>A0A372LEH7</accession>
<keyword evidence="7" id="KW-1185">Reference proteome</keyword>
<evidence type="ECO:0000256" key="4">
    <source>
        <dbReference type="PIRNR" id="PIRNR001365"/>
    </source>
</evidence>
<dbReference type="Proteomes" id="UP000262939">
    <property type="component" value="Unassembled WGS sequence"/>
</dbReference>
<sequence>MLKETVHIAVPTAFFNDESLNIQGTISHIRELYKQGVKSVLVSGSIGEQHSLYLREKIEIINALEQEEDLISNMEIIFGVASVRQKEAEELAEKIRHTKISGILLGYPPYVIPTQEEAIVYSKRIIQLCNKPTILYNNPKRTGFDLSEKSIIQLSEIDLVIGIKDAGNKEKVGRIKNATHRDELYFYAGGEVNLEEKVVLQGYNRLSSIAGNVSPIEISQWFQKMLIKQNVSEQESEKIENIMDQVYLGNPIVNLKKIINHKGIPIGICRSPIGSIVPD</sequence>
<protein>
    <submittedName>
        <fullName evidence="6">Dihydrodipicolinate synthase family protein</fullName>
    </submittedName>
</protein>
<evidence type="ECO:0000313" key="6">
    <source>
        <dbReference type="EMBL" id="RFU64101.1"/>
    </source>
</evidence>
<keyword evidence="3" id="KW-0704">Schiff base</keyword>
<comment type="caution">
    <text evidence="6">The sequence shown here is derived from an EMBL/GenBank/DDBJ whole genome shotgun (WGS) entry which is preliminary data.</text>
</comment>
<keyword evidence="2 4" id="KW-0456">Lyase</keyword>
<evidence type="ECO:0000256" key="5">
    <source>
        <dbReference type="PIRSR" id="PIRSR001365-1"/>
    </source>
</evidence>
<dbReference type="InterPro" id="IPR013785">
    <property type="entry name" value="Aldolase_TIM"/>
</dbReference>